<feature type="domain" description="Endonuclease GajA/Old nuclease/RecF-like AAA" evidence="1">
    <location>
        <begin position="1"/>
        <end position="122"/>
    </location>
</feature>
<dbReference type="Gene3D" id="3.40.50.300">
    <property type="entry name" value="P-loop containing nucleotide triphosphate hydrolases"/>
    <property type="match status" value="1"/>
</dbReference>
<evidence type="ECO:0000259" key="2">
    <source>
        <dbReference type="Pfam" id="PF20469"/>
    </source>
</evidence>
<dbReference type="SUPFAM" id="SSF52540">
    <property type="entry name" value="P-loop containing nucleoside triphosphate hydrolases"/>
    <property type="match status" value="1"/>
</dbReference>
<evidence type="ECO:0000259" key="1">
    <source>
        <dbReference type="Pfam" id="PF13175"/>
    </source>
</evidence>
<feature type="domain" description="Endonuclease GajA/Old nuclease/RecF-like AAA" evidence="1">
    <location>
        <begin position="178"/>
        <end position="320"/>
    </location>
</feature>
<name>A0A4R9M0U8_9LEPT</name>
<dbReference type="InterPro" id="IPR027417">
    <property type="entry name" value="P-loop_NTPase"/>
</dbReference>
<dbReference type="InterPro" id="IPR034139">
    <property type="entry name" value="TOPRIM_OLD"/>
</dbReference>
<dbReference type="OrthoDB" id="346285at2"/>
<dbReference type="AlphaFoldDB" id="A0A4R9M0U8"/>
<dbReference type="PANTHER" id="PTHR43581:SF4">
    <property type="entry name" value="ATP_GTP PHOSPHATASE"/>
    <property type="match status" value="1"/>
</dbReference>
<feature type="domain" description="OLD protein-like TOPRIM" evidence="2">
    <location>
        <begin position="366"/>
        <end position="433"/>
    </location>
</feature>
<evidence type="ECO:0000313" key="3">
    <source>
        <dbReference type="EMBL" id="TGN18859.1"/>
    </source>
</evidence>
<dbReference type="InterPro" id="IPR041685">
    <property type="entry name" value="AAA_GajA/Old/RecF-like"/>
</dbReference>
<keyword evidence="4" id="KW-1185">Reference proteome</keyword>
<gene>
    <name evidence="3" type="ORF">EHS15_11840</name>
</gene>
<dbReference type="Pfam" id="PF13175">
    <property type="entry name" value="AAA_15"/>
    <property type="match status" value="2"/>
</dbReference>
<organism evidence="3 4">
    <name type="scientific">Leptospira idonii</name>
    <dbReference type="NCBI Taxonomy" id="1193500"/>
    <lineage>
        <taxon>Bacteria</taxon>
        <taxon>Pseudomonadati</taxon>
        <taxon>Spirochaetota</taxon>
        <taxon>Spirochaetia</taxon>
        <taxon>Leptospirales</taxon>
        <taxon>Leptospiraceae</taxon>
        <taxon>Leptospira</taxon>
    </lineage>
</organism>
<protein>
    <submittedName>
        <fullName evidence="3">DUF2813 domain-containing protein</fullName>
    </submittedName>
</protein>
<proteinExistence type="predicted"/>
<evidence type="ECO:0000313" key="4">
    <source>
        <dbReference type="Proteomes" id="UP000298058"/>
    </source>
</evidence>
<dbReference type="InterPro" id="IPR051396">
    <property type="entry name" value="Bact_Antivir_Def_Nuclease"/>
</dbReference>
<dbReference type="RefSeq" id="WP_135760793.1">
    <property type="nucleotide sequence ID" value="NZ_RQHW01000043.1"/>
</dbReference>
<accession>A0A4R9M0U8</accession>
<dbReference type="EMBL" id="RQHW01000043">
    <property type="protein sequence ID" value="TGN18859.1"/>
    <property type="molecule type" value="Genomic_DNA"/>
</dbReference>
<reference evidence="3" key="1">
    <citation type="journal article" date="2019" name="PLoS Negl. Trop. Dis.">
        <title>Revisiting the worldwide diversity of Leptospira species in the environment.</title>
        <authorList>
            <person name="Vincent A.T."/>
            <person name="Schiettekatte O."/>
            <person name="Bourhy P."/>
            <person name="Veyrier F.J."/>
            <person name="Picardeau M."/>
        </authorList>
    </citation>
    <scope>NUCLEOTIDE SEQUENCE [LARGE SCALE GENOMIC DNA]</scope>
    <source>
        <strain evidence="3">201300427</strain>
    </source>
</reference>
<dbReference type="Proteomes" id="UP000298058">
    <property type="component" value="Unassembled WGS sequence"/>
</dbReference>
<sequence>MKIIGIELLNIRSFSKLECDFRNTKVFIGQNDHGKSSILKVLNLILNEIDFDDFEYGAIPEHHALLLLPAMKNSSHKEKRIVLKYLSTSDKVNKLYLNLKSDFSVFVHTDASIKTKSEEKALKILSKLRELNKFILIPAIRDTKSFDFETLLTETLETYGLSDLTPSKRGGTVRGYRTISKIREEVTKDVKSILSNKLFPALKEKLGIKTNHQLSIVFDVDIPSISEWIKDNIKLSFEIEKDTTIPLLESGTGVQSAILLALQQLKNEAKENPQIQYFFAIEEPEAFLHPHKQKELYQNIKDSSSTNLNYIITTHSPFIVSNTKFSEIGIVRKDYLYSNLYFPDTNDTNQEEIYEFFSNEINSQIFFAEKVIFVEGESDKLALEALLKKHLKSNSNNISIIPTGGNRNFSPYINLITSYKGLKIPFLILTDFDSVTSDNDRALFTGIKKSKLDIKNEKKLIEAIDKAIQSTKESEHRSAATLATKTLRESNINAFILPSDLEYSLVSQDNLHQVCQILNRYKSTNNSNDYTKGFDLITIKRQIGSKGIPFNPMEKPQFKRPYVHKKIAESIDLNHCNPEIKSLLDAIDSL</sequence>
<dbReference type="Pfam" id="PF20469">
    <property type="entry name" value="OLD-like_TOPRIM"/>
    <property type="match status" value="1"/>
</dbReference>
<comment type="caution">
    <text evidence="3">The sequence shown here is derived from an EMBL/GenBank/DDBJ whole genome shotgun (WGS) entry which is preliminary data.</text>
</comment>
<dbReference type="PANTHER" id="PTHR43581">
    <property type="entry name" value="ATP/GTP PHOSPHATASE"/>
    <property type="match status" value="1"/>
</dbReference>
<dbReference type="CDD" id="cd01026">
    <property type="entry name" value="TOPRIM_OLD"/>
    <property type="match status" value="1"/>
</dbReference>